<proteinExistence type="predicted"/>
<gene>
    <name evidence="1" type="ORF">GCM10010992_13640</name>
</gene>
<evidence type="ECO:0000313" key="2">
    <source>
        <dbReference type="Proteomes" id="UP000620064"/>
    </source>
</evidence>
<evidence type="ECO:0008006" key="3">
    <source>
        <dbReference type="Google" id="ProtNLM"/>
    </source>
</evidence>
<dbReference type="EMBL" id="BMLV01000002">
    <property type="protein sequence ID" value="GGP03813.1"/>
    <property type="molecule type" value="Genomic_DNA"/>
</dbReference>
<name>A0ABQ2NHY0_9FLAO</name>
<dbReference type="PROSITE" id="PS51257">
    <property type="entry name" value="PROKAR_LIPOPROTEIN"/>
    <property type="match status" value="1"/>
</dbReference>
<reference evidence="2" key="1">
    <citation type="journal article" date="2019" name="Int. J. Syst. Evol. Microbiol.">
        <title>The Global Catalogue of Microorganisms (GCM) 10K type strain sequencing project: providing services to taxonomists for standard genome sequencing and annotation.</title>
        <authorList>
            <consortium name="The Broad Institute Genomics Platform"/>
            <consortium name="The Broad Institute Genome Sequencing Center for Infectious Disease"/>
            <person name="Wu L."/>
            <person name="Ma J."/>
        </authorList>
    </citation>
    <scope>NUCLEOTIDE SEQUENCE [LARGE SCALE GENOMIC DNA]</scope>
    <source>
        <strain evidence="2">CGMCC 1.7656</strain>
    </source>
</reference>
<accession>A0ABQ2NHY0</accession>
<dbReference type="RefSeq" id="WP_188617323.1">
    <property type="nucleotide sequence ID" value="NZ_BMLV01000002.1"/>
</dbReference>
<keyword evidence="2" id="KW-1185">Reference proteome</keyword>
<organism evidence="1 2">
    <name type="scientific">Cloacibacterium rupense</name>
    <dbReference type="NCBI Taxonomy" id="517423"/>
    <lineage>
        <taxon>Bacteria</taxon>
        <taxon>Pseudomonadati</taxon>
        <taxon>Bacteroidota</taxon>
        <taxon>Flavobacteriia</taxon>
        <taxon>Flavobacteriales</taxon>
        <taxon>Weeksellaceae</taxon>
    </lineage>
</organism>
<comment type="caution">
    <text evidence="1">The sequence shown here is derived from an EMBL/GenBank/DDBJ whole genome shotgun (WGS) entry which is preliminary data.</text>
</comment>
<protein>
    <recommendedName>
        <fullName evidence="3">NigD-like protein</fullName>
    </recommendedName>
</protein>
<sequence>MKNFLLILAFFSITISCSENGLEGLSTVEPLNYKNGNLSTGKVSSTGLAAPQGYEFSEVNSPMGISPGSLMYCFYLNVQEKARYYISDDFIIPNNESWNINNISFNIINWPVYTPSSFPVKKVYIEIYDGNPELATSKKIYGDLDTNLFKSATPTNIYRINSGTTSVNDPDYSALIYKVDTTINNLNLKSGHYWFKMILKFDYGEDWACYIPRLPVEGNNQSSFNAYFKDIYHRTVFTSDAEGFNGAPLVNYEVPFEINGKKTIQ</sequence>
<evidence type="ECO:0000313" key="1">
    <source>
        <dbReference type="EMBL" id="GGP03813.1"/>
    </source>
</evidence>
<dbReference type="Proteomes" id="UP000620064">
    <property type="component" value="Unassembled WGS sequence"/>
</dbReference>